<dbReference type="OrthoDB" id="5540942at2"/>
<reference evidence="2" key="2">
    <citation type="journal article" date="2017" name="Stand. Genomic Sci.">
        <title>Complete genome sequence of the sulfur-oxidizing chemolithoautotrophic Sulfurovum lithotrophicum 42BKTT.</title>
        <authorList>
            <person name="Jeon W."/>
            <person name="Priscilla L."/>
            <person name="Park G."/>
            <person name="Lee H."/>
            <person name="Lee N."/>
            <person name="Lee D."/>
            <person name="Kwon H."/>
            <person name="Ahn I."/>
            <person name="Lee C."/>
            <person name="Lee H."/>
            <person name="Ahn J."/>
        </authorList>
    </citation>
    <scope>NUCLEOTIDE SEQUENCE [LARGE SCALE GENOMIC DNA]</scope>
    <source>
        <strain evidence="2">ATCC BAA-797 / 42BKT</strain>
    </source>
</reference>
<organism evidence="1 2">
    <name type="scientific">Sulfurovum lithotrophicum</name>
    <dbReference type="NCBI Taxonomy" id="206403"/>
    <lineage>
        <taxon>Bacteria</taxon>
        <taxon>Pseudomonadati</taxon>
        <taxon>Campylobacterota</taxon>
        <taxon>Epsilonproteobacteria</taxon>
        <taxon>Campylobacterales</taxon>
        <taxon>Sulfurovaceae</taxon>
        <taxon>Sulfurovum</taxon>
    </lineage>
</organism>
<dbReference type="Proteomes" id="UP000034444">
    <property type="component" value="Chromosome"/>
</dbReference>
<accession>A0A7U4M397</accession>
<evidence type="ECO:0008006" key="3">
    <source>
        <dbReference type="Google" id="ProtNLM"/>
    </source>
</evidence>
<dbReference type="EMBL" id="CP011308">
    <property type="protein sequence ID" value="AKF26056.1"/>
    <property type="molecule type" value="Genomic_DNA"/>
</dbReference>
<evidence type="ECO:0000313" key="1">
    <source>
        <dbReference type="EMBL" id="AKF26056.1"/>
    </source>
</evidence>
<reference evidence="1 2" key="1">
    <citation type="submission" date="2015-04" db="EMBL/GenBank/DDBJ databases">
        <title>Complete genome sequence of Sulfurovum lithotrophicum ATCC BAA-797T.</title>
        <authorList>
            <person name="Ahn J."/>
            <person name="Park G."/>
            <person name="Jeon W."/>
            <person name="Jang Y."/>
            <person name="Jang M."/>
            <person name="Lee H."/>
            <person name="Lee H."/>
        </authorList>
    </citation>
    <scope>NUCLEOTIDE SEQUENCE [LARGE SCALE GENOMIC DNA]</scope>
    <source>
        <strain evidence="2">ATCC BAA-797 / 42BKT</strain>
    </source>
</reference>
<evidence type="ECO:0000313" key="2">
    <source>
        <dbReference type="Proteomes" id="UP000034444"/>
    </source>
</evidence>
<dbReference type="AlphaFoldDB" id="A0A7U4M397"/>
<dbReference type="KEGG" id="slh:YH65_10540"/>
<proteinExistence type="predicted"/>
<gene>
    <name evidence="1" type="ORF">YH65_10540</name>
</gene>
<name>A0A7U4M397_9BACT</name>
<keyword evidence="2" id="KW-1185">Reference proteome</keyword>
<protein>
    <recommendedName>
        <fullName evidence="3">SnoaL-like domain-containing protein</fullName>
    </recommendedName>
</protein>
<sequence length="109" mass="12632">MPGSPVRKTILDALRKKMKELQGTEMVFIVKYMKVKNGWSWVHTIPQSRDGKSHYEDISALMYRKDGIWKVAELAYTEEENPECIGDPSYFTKLKERFPKVPAEILPGK</sequence>